<dbReference type="STRING" id="356305.SAMN05421841_2674"/>
<dbReference type="Proteomes" id="UP000199469">
    <property type="component" value="Unassembled WGS sequence"/>
</dbReference>
<organism evidence="1 2">
    <name type="scientific">Chryseobacterium wanjuense</name>
    <dbReference type="NCBI Taxonomy" id="356305"/>
    <lineage>
        <taxon>Bacteria</taxon>
        <taxon>Pseudomonadati</taxon>
        <taxon>Bacteroidota</taxon>
        <taxon>Flavobacteriia</taxon>
        <taxon>Flavobacteriales</taxon>
        <taxon>Weeksellaceae</taxon>
        <taxon>Chryseobacterium group</taxon>
        <taxon>Chryseobacterium</taxon>
    </lineage>
</organism>
<gene>
    <name evidence="1" type="ORF">SAMN05421841_2674</name>
</gene>
<proteinExistence type="predicted"/>
<reference evidence="2" key="1">
    <citation type="submission" date="2016-10" db="EMBL/GenBank/DDBJ databases">
        <authorList>
            <person name="Varghese N."/>
            <person name="Submissions S."/>
        </authorList>
    </citation>
    <scope>NUCLEOTIDE SEQUENCE [LARGE SCALE GENOMIC DNA]</scope>
    <source>
        <strain evidence="2">DSM 17724</strain>
    </source>
</reference>
<accession>A0A1I0RH28</accession>
<dbReference type="AlphaFoldDB" id="A0A1I0RH28"/>
<keyword evidence="2" id="KW-1185">Reference proteome</keyword>
<evidence type="ECO:0000313" key="2">
    <source>
        <dbReference type="Proteomes" id="UP000199469"/>
    </source>
</evidence>
<evidence type="ECO:0000313" key="1">
    <source>
        <dbReference type="EMBL" id="SEW40175.1"/>
    </source>
</evidence>
<dbReference type="EMBL" id="FOIU01000002">
    <property type="protein sequence ID" value="SEW40175.1"/>
    <property type="molecule type" value="Genomic_DNA"/>
</dbReference>
<sequence length="40" mass="4775">MKENIKNHFVVKLKYFKFAKVNNTKNTTMNKKILYHGCIS</sequence>
<name>A0A1I0RH28_9FLAO</name>
<protein>
    <submittedName>
        <fullName evidence="1">Uncharacterized protein</fullName>
    </submittedName>
</protein>